<dbReference type="PANTHER" id="PTHR47791">
    <property type="entry name" value="MEIOTICALLY UP-REGULATED GENE 191 PROTEIN"/>
    <property type="match status" value="1"/>
</dbReference>
<dbReference type="EMBL" id="CP014263">
    <property type="protein sequence ID" value="AQG82557.1"/>
    <property type="molecule type" value="Genomic_DNA"/>
</dbReference>
<dbReference type="PANTHER" id="PTHR47791:SF3">
    <property type="entry name" value="MEIOTICALLY UP-REGULATED GENE 191 PROTEIN"/>
    <property type="match status" value="1"/>
</dbReference>
<dbReference type="PIRSF" id="PIRSF021505">
    <property type="entry name" value="O_gly_hdrol"/>
    <property type="match status" value="1"/>
</dbReference>
<name>A0A1P9X4M9_9BACT</name>
<proteinExistence type="predicted"/>
<keyword evidence="2" id="KW-1185">Reference proteome</keyword>
<evidence type="ECO:0000313" key="1">
    <source>
        <dbReference type="EMBL" id="AQG82557.1"/>
    </source>
</evidence>
<dbReference type="InterPro" id="IPR014512">
    <property type="entry name" value="O_gly_hydro"/>
</dbReference>
<dbReference type="Gene3D" id="1.50.10.20">
    <property type="match status" value="1"/>
</dbReference>
<evidence type="ECO:0008006" key="3">
    <source>
        <dbReference type="Google" id="ProtNLM"/>
    </source>
</evidence>
<gene>
    <name evidence="1" type="ORF">AWR27_17655</name>
</gene>
<dbReference type="Proteomes" id="UP000187941">
    <property type="component" value="Chromosome"/>
</dbReference>
<evidence type="ECO:0000313" key="2">
    <source>
        <dbReference type="Proteomes" id="UP000187941"/>
    </source>
</evidence>
<dbReference type="InterPro" id="IPR053169">
    <property type="entry name" value="MUG_Protein"/>
</dbReference>
<dbReference type="STRING" id="1178516.AWR27_17655"/>
<organism evidence="1 2">
    <name type="scientific">Spirosoma montaniterrae</name>
    <dbReference type="NCBI Taxonomy" id="1178516"/>
    <lineage>
        <taxon>Bacteria</taxon>
        <taxon>Pseudomonadati</taxon>
        <taxon>Bacteroidota</taxon>
        <taxon>Cytophagia</taxon>
        <taxon>Cytophagales</taxon>
        <taxon>Cytophagaceae</taxon>
        <taxon>Spirosoma</taxon>
    </lineage>
</organism>
<sequence length="346" mass="39099">MFGWANIADSSTAVLNTAFWNAGSRYYNTDNRGDTQFQYWPQAHALDVLVDAYQRTSDARYVALMNDWFVGVNRANGNTFLNEYYDDMAWNALAMLRAYDATKDQKWLDATLRVWDDIKTGWNTSQGGGIAWRKGQRDYKNTPSNGPSAILAIRLYQRLKRPDDLAWANRIYDWLKRTLVDEQTGLVYDGINRTGNGQIDLNWKFTYCQGVWIGAGLELYRQTGNAVYLNDALKTANNALSDPGLTTGGLMRDEGEGDGGLFKGILVRYLTLLALEPDAPQTTRSRYVSYLKFNAETLWRNGTTRPALLFGPNWNARVGNRTELKTQLSGAMLMEAMALLKSRNAL</sequence>
<dbReference type="AlphaFoldDB" id="A0A1P9X4M9"/>
<dbReference type="SUPFAM" id="SSF48208">
    <property type="entry name" value="Six-hairpin glycosidases"/>
    <property type="match status" value="1"/>
</dbReference>
<dbReference type="GO" id="GO:0005975">
    <property type="term" value="P:carbohydrate metabolic process"/>
    <property type="evidence" value="ECO:0007669"/>
    <property type="project" value="InterPro"/>
</dbReference>
<accession>A0A1P9X4M9</accession>
<reference evidence="1 2" key="1">
    <citation type="submission" date="2016-01" db="EMBL/GenBank/DDBJ databases">
        <authorList>
            <person name="Oliw E.H."/>
        </authorList>
    </citation>
    <scope>NUCLEOTIDE SEQUENCE [LARGE SCALE GENOMIC DNA]</scope>
    <source>
        <strain evidence="1 2">DY10</strain>
    </source>
</reference>
<dbReference type="InterPro" id="IPR008928">
    <property type="entry name" value="6-hairpin_glycosidase_sf"/>
</dbReference>
<dbReference type="InterPro" id="IPR005198">
    <property type="entry name" value="Glyco_hydro_76"/>
</dbReference>
<dbReference type="KEGG" id="smon:AWR27_17655"/>
<protein>
    <recommendedName>
        <fullName evidence="3">Glycosyl hydrolase family 76</fullName>
    </recommendedName>
</protein>
<dbReference type="Pfam" id="PF03663">
    <property type="entry name" value="Glyco_hydro_76"/>
    <property type="match status" value="1"/>
</dbReference>